<dbReference type="InterPro" id="IPR036188">
    <property type="entry name" value="FAD/NAD-bd_sf"/>
</dbReference>
<dbReference type="InterPro" id="IPR050641">
    <property type="entry name" value="RIFMO-like"/>
</dbReference>
<keyword evidence="4" id="KW-0472">Membrane</keyword>
<comment type="cofactor">
    <cofactor evidence="1">
        <name>FAD</name>
        <dbReference type="ChEBI" id="CHEBI:57692"/>
    </cofactor>
</comment>
<keyword evidence="3" id="KW-0274">FAD</keyword>
<evidence type="ECO:0000256" key="4">
    <source>
        <dbReference type="SAM" id="Phobius"/>
    </source>
</evidence>
<dbReference type="AlphaFoldDB" id="A0A1I1Z7E1"/>
<protein>
    <submittedName>
        <fullName evidence="6">2-polyprenyl-6-methoxyphenol hydroxylase</fullName>
    </submittedName>
</protein>
<evidence type="ECO:0000256" key="3">
    <source>
        <dbReference type="ARBA" id="ARBA00022827"/>
    </source>
</evidence>
<dbReference type="EMBL" id="FOLQ01000012">
    <property type="protein sequence ID" value="SFE27696.1"/>
    <property type="molecule type" value="Genomic_DNA"/>
</dbReference>
<keyword evidence="4" id="KW-1133">Transmembrane helix</keyword>
<keyword evidence="7" id="KW-1185">Reference proteome</keyword>
<sequence length="561" mass="61271">MHQPTAHPPLHLPKTSKLPWNNMVDLRNDLNAIRIPVLVIGGGITGLSAALFLQQQGIPFLLVERHRTTAIQPKSRTIDVRAMELFRELGLSHTLRDAGKAMAQAWGILQGTTLVDALNNRASAAKAPPGGLGGLAQLQPWAAGSPESICRCTQDISEAVLFETAIQRGGDLRFNHELIRFTQTDQHVLAVIRNRENDQDLPVVADYLVAADGANSLVRTTLHASLTGAGTIANFLNIYFEADLADLVKGREFSQFLVREPEITGFLLSINNSTRWAFHSKFHPELGEGVSHYPEARLVALLKRLIGLPDLSIRILSVLPWPLAVRVAEEMQFGRIFLAGDAAHTMTPYAGKGANAGVQDVHNLAWKLRAVLLDGGDKRLLTTYQTERQSVGAFYARLSGEMAAPDGLVDEQKMVGQVANLLGLPNYVYTSEAISGKPVADQDVPYFTGQPGTRLPHQWLDETKQQSTLDWIQGRFILVVSGPLSTWDAITAQCTRETGLLLPVYSFADEQEMHSWQTLTSTITGDALLVRPDGFVGARLSSALSIAEIVQLLQKLGAVSE</sequence>
<feature type="transmembrane region" description="Helical" evidence="4">
    <location>
        <begin position="33"/>
        <end position="53"/>
    </location>
</feature>
<evidence type="ECO:0000313" key="7">
    <source>
        <dbReference type="Proteomes" id="UP000198598"/>
    </source>
</evidence>
<evidence type="ECO:0000313" key="6">
    <source>
        <dbReference type="EMBL" id="SFE27696.1"/>
    </source>
</evidence>
<dbReference type="PANTHER" id="PTHR43004">
    <property type="entry name" value="TRK SYSTEM POTASSIUM UPTAKE PROTEIN"/>
    <property type="match status" value="1"/>
</dbReference>
<accession>A0A1I1Z7E1</accession>
<dbReference type="OrthoDB" id="9766816at2"/>
<keyword evidence="2" id="KW-0285">Flavoprotein</keyword>
<gene>
    <name evidence="6" type="ORF">SAMN05216167_11239</name>
</gene>
<proteinExistence type="predicted"/>
<dbReference type="Pfam" id="PF01494">
    <property type="entry name" value="FAD_binding_3"/>
    <property type="match status" value="1"/>
</dbReference>
<dbReference type="GO" id="GO:0016709">
    <property type="term" value="F:oxidoreductase activity, acting on paired donors, with incorporation or reduction of molecular oxygen, NAD(P)H as one donor, and incorporation of one atom of oxygen"/>
    <property type="evidence" value="ECO:0007669"/>
    <property type="project" value="UniProtKB-ARBA"/>
</dbReference>
<dbReference type="PANTHER" id="PTHR43004:SF19">
    <property type="entry name" value="BINDING MONOOXYGENASE, PUTATIVE (JCVI)-RELATED"/>
    <property type="match status" value="1"/>
</dbReference>
<name>A0A1I1Z7E1_9BACT</name>
<evidence type="ECO:0000256" key="1">
    <source>
        <dbReference type="ARBA" id="ARBA00001974"/>
    </source>
</evidence>
<dbReference type="Proteomes" id="UP000198598">
    <property type="component" value="Unassembled WGS sequence"/>
</dbReference>
<dbReference type="SUPFAM" id="SSF51905">
    <property type="entry name" value="FAD/NAD(P)-binding domain"/>
    <property type="match status" value="1"/>
</dbReference>
<evidence type="ECO:0000256" key="2">
    <source>
        <dbReference type="ARBA" id="ARBA00022630"/>
    </source>
</evidence>
<dbReference type="GO" id="GO:0071949">
    <property type="term" value="F:FAD binding"/>
    <property type="evidence" value="ECO:0007669"/>
    <property type="project" value="InterPro"/>
</dbReference>
<keyword evidence="4" id="KW-0812">Transmembrane</keyword>
<dbReference type="PRINTS" id="PR00420">
    <property type="entry name" value="RNGMNOXGNASE"/>
</dbReference>
<evidence type="ECO:0000259" key="5">
    <source>
        <dbReference type="Pfam" id="PF01494"/>
    </source>
</evidence>
<dbReference type="STRING" id="662367.SAMN05216167_11239"/>
<dbReference type="Gene3D" id="3.40.30.120">
    <property type="match status" value="1"/>
</dbReference>
<dbReference type="Gene3D" id="3.30.9.10">
    <property type="entry name" value="D-Amino Acid Oxidase, subunit A, domain 2"/>
    <property type="match status" value="1"/>
</dbReference>
<dbReference type="InterPro" id="IPR002938">
    <property type="entry name" value="FAD-bd"/>
</dbReference>
<reference evidence="6 7" key="1">
    <citation type="submission" date="2016-10" db="EMBL/GenBank/DDBJ databases">
        <authorList>
            <person name="de Groot N.N."/>
        </authorList>
    </citation>
    <scope>NUCLEOTIDE SEQUENCE [LARGE SCALE GENOMIC DNA]</scope>
    <source>
        <strain evidence="6 7">DSM 26130</strain>
    </source>
</reference>
<organism evidence="6 7">
    <name type="scientific">Spirosoma endophyticum</name>
    <dbReference type="NCBI Taxonomy" id="662367"/>
    <lineage>
        <taxon>Bacteria</taxon>
        <taxon>Pseudomonadati</taxon>
        <taxon>Bacteroidota</taxon>
        <taxon>Cytophagia</taxon>
        <taxon>Cytophagales</taxon>
        <taxon>Cytophagaceae</taxon>
        <taxon>Spirosoma</taxon>
    </lineage>
</organism>
<feature type="domain" description="FAD-binding" evidence="5">
    <location>
        <begin position="35"/>
        <end position="393"/>
    </location>
</feature>
<dbReference type="Pfam" id="PF21274">
    <property type="entry name" value="Rng_hyd_C"/>
    <property type="match status" value="1"/>
</dbReference>
<dbReference type="Gene3D" id="3.50.50.60">
    <property type="entry name" value="FAD/NAD(P)-binding domain"/>
    <property type="match status" value="1"/>
</dbReference>